<evidence type="ECO:0000256" key="1">
    <source>
        <dbReference type="SAM" id="MobiDB-lite"/>
    </source>
</evidence>
<sequence>WEPHLGGPVSPPAAAGRGGGGGAGGGGRLLLAAGREQLAAVLRPYLPGALRAGVPVQTLRKDRLLLLGPLCQFDLPLRPGLGGRPVPALPGQVQVNIPSWLFNYQLWCGSIT</sequence>
<reference evidence="3" key="1">
    <citation type="submission" date="2016-04" db="EMBL/GenBank/DDBJ databases">
        <title>Polished mammalian reference genomes with single-molecule sequencing and chromosome conformation capture applied to the Capra hircus genome.</title>
        <authorList>
            <person name="Bickhart D.M."/>
            <person name="Koren S."/>
            <person name="Rosen B."/>
            <person name="Hastie A."/>
            <person name="Liachko I."/>
            <person name="Sullivan S.T."/>
            <person name="Burton J."/>
            <person name="Sayre B.L."/>
            <person name="Huson H.J."/>
            <person name="Lee J."/>
            <person name="Lam E."/>
            <person name="Kelley C.M."/>
            <person name="Hutchison J.L."/>
            <person name="Zhou Y."/>
            <person name="Sun J."/>
            <person name="Crisa A."/>
            <person name="Schwartz J.C."/>
            <person name="Hammond J.A."/>
            <person name="Schroeder S.G."/>
            <person name="Liu G.E."/>
            <person name="Dunham M."/>
            <person name="Shendure J."/>
            <person name="Sonstegard T.S."/>
            <person name="Phillippy A.M."/>
            <person name="Van Tassell C.P."/>
            <person name="Smith T.P."/>
        </authorList>
    </citation>
    <scope>NUCLEOTIDE SEQUENCE [LARGE SCALE GENOMIC DNA]</scope>
</reference>
<feature type="region of interest" description="Disordered" evidence="1">
    <location>
        <begin position="1"/>
        <end position="23"/>
    </location>
</feature>
<keyword evidence="3" id="KW-1185">Reference proteome</keyword>
<name>A0A452DKK7_CAPHI</name>
<dbReference type="Ensembl" id="ENSCHIT00000000395.1">
    <property type="protein sequence ID" value="ENSCHIP00000000370.1"/>
    <property type="gene ID" value="ENSCHIG00000000262.1"/>
</dbReference>
<reference evidence="2" key="2">
    <citation type="submission" date="2025-08" db="UniProtKB">
        <authorList>
            <consortium name="Ensembl"/>
        </authorList>
    </citation>
    <scope>IDENTIFICATION</scope>
</reference>
<evidence type="ECO:0000313" key="3">
    <source>
        <dbReference type="Proteomes" id="UP000291000"/>
    </source>
</evidence>
<dbReference type="AlphaFoldDB" id="A0A452DKK7"/>
<organism evidence="2 3">
    <name type="scientific">Capra hircus</name>
    <name type="common">Goat</name>
    <dbReference type="NCBI Taxonomy" id="9925"/>
    <lineage>
        <taxon>Eukaryota</taxon>
        <taxon>Metazoa</taxon>
        <taxon>Chordata</taxon>
        <taxon>Craniata</taxon>
        <taxon>Vertebrata</taxon>
        <taxon>Euteleostomi</taxon>
        <taxon>Mammalia</taxon>
        <taxon>Eutheria</taxon>
        <taxon>Laurasiatheria</taxon>
        <taxon>Artiodactyla</taxon>
        <taxon>Ruminantia</taxon>
        <taxon>Pecora</taxon>
        <taxon>Bovidae</taxon>
        <taxon>Caprinae</taxon>
        <taxon>Capra</taxon>
    </lineage>
</organism>
<dbReference type="Proteomes" id="UP000291000">
    <property type="component" value="Unassembled WGS sequence"/>
</dbReference>
<proteinExistence type="predicted"/>
<evidence type="ECO:0000313" key="2">
    <source>
        <dbReference type="Ensembl" id="ENSCHIP00000000370.1"/>
    </source>
</evidence>
<accession>A0A452DKK7</accession>
<protein>
    <submittedName>
        <fullName evidence="2">Uncharacterized protein</fullName>
    </submittedName>
</protein>
<reference evidence="2" key="3">
    <citation type="submission" date="2025-09" db="UniProtKB">
        <authorList>
            <consortium name="Ensembl"/>
        </authorList>
    </citation>
    <scope>IDENTIFICATION</scope>
</reference>